<dbReference type="InterPro" id="IPR053166">
    <property type="entry name" value="UPF0718_permease"/>
</dbReference>
<evidence type="ECO:0000313" key="8">
    <source>
        <dbReference type="EMBL" id="GKT31834.1"/>
    </source>
</evidence>
<feature type="transmembrane region" description="Helical" evidence="7">
    <location>
        <begin position="207"/>
        <end position="229"/>
    </location>
</feature>
<dbReference type="Pfam" id="PF03773">
    <property type="entry name" value="ArsP_1"/>
    <property type="match status" value="1"/>
</dbReference>
<feature type="transmembrane region" description="Helical" evidence="7">
    <location>
        <begin position="141"/>
        <end position="159"/>
    </location>
</feature>
<evidence type="ECO:0000256" key="6">
    <source>
        <dbReference type="ARBA" id="ARBA00023136"/>
    </source>
</evidence>
<dbReference type="PANTHER" id="PTHR42775">
    <property type="entry name" value="PERMEASE RV2963-RELATED"/>
    <property type="match status" value="1"/>
</dbReference>
<gene>
    <name evidence="8" type="ORF">ADUPG1_002113</name>
</gene>
<evidence type="ECO:0000256" key="1">
    <source>
        <dbReference type="ARBA" id="ARBA00004651"/>
    </source>
</evidence>
<evidence type="ECO:0000256" key="3">
    <source>
        <dbReference type="ARBA" id="ARBA00022475"/>
    </source>
</evidence>
<keyword evidence="6 7" id="KW-0472">Membrane</keyword>
<dbReference type="PANTHER" id="PTHR42775:SF2">
    <property type="entry name" value="PERMEASE"/>
    <property type="match status" value="1"/>
</dbReference>
<keyword evidence="5 7" id="KW-1133">Transmembrane helix</keyword>
<keyword evidence="9" id="KW-1185">Reference proteome</keyword>
<feature type="transmembrane region" description="Helical" evidence="7">
    <location>
        <begin position="12"/>
        <end position="35"/>
    </location>
</feature>
<dbReference type="Proteomes" id="UP001057375">
    <property type="component" value="Unassembled WGS sequence"/>
</dbReference>
<accession>A0ABQ5KH49</accession>
<comment type="subcellular location">
    <subcellularLocation>
        <location evidence="1">Cell membrane</location>
        <topology evidence="1">Multi-pass membrane protein</topology>
    </subcellularLocation>
</comment>
<protein>
    <submittedName>
        <fullName evidence="8">Predicted permease DUF318 like protein</fullName>
    </submittedName>
</protein>
<evidence type="ECO:0000256" key="7">
    <source>
        <dbReference type="SAM" id="Phobius"/>
    </source>
</evidence>
<proteinExistence type="inferred from homology"/>
<feature type="transmembrane region" description="Helical" evidence="7">
    <location>
        <begin position="111"/>
        <end position="129"/>
    </location>
</feature>
<feature type="transmembrane region" description="Helical" evidence="7">
    <location>
        <begin position="42"/>
        <end position="60"/>
    </location>
</feature>
<comment type="caution">
    <text evidence="8">The sequence shown here is derived from an EMBL/GenBank/DDBJ whole genome shotgun (WGS) entry which is preliminary data.</text>
</comment>
<evidence type="ECO:0000256" key="5">
    <source>
        <dbReference type="ARBA" id="ARBA00022989"/>
    </source>
</evidence>
<keyword evidence="3" id="KW-1003">Cell membrane</keyword>
<evidence type="ECO:0000256" key="4">
    <source>
        <dbReference type="ARBA" id="ARBA00022692"/>
    </source>
</evidence>
<evidence type="ECO:0000256" key="2">
    <source>
        <dbReference type="ARBA" id="ARBA00006386"/>
    </source>
</evidence>
<dbReference type="InterPro" id="IPR005524">
    <property type="entry name" value="DUF318"/>
</dbReference>
<reference evidence="8" key="1">
    <citation type="submission" date="2022-03" db="EMBL/GenBank/DDBJ databases">
        <title>Draft genome sequence of Aduncisulcus paluster, a free-living microaerophilic Fornicata.</title>
        <authorList>
            <person name="Yuyama I."/>
            <person name="Kume K."/>
            <person name="Tamura T."/>
            <person name="Inagaki Y."/>
            <person name="Hashimoto T."/>
        </authorList>
    </citation>
    <scope>NUCLEOTIDE SEQUENCE</scope>
    <source>
        <strain evidence="8">NY0171</strain>
    </source>
</reference>
<comment type="similarity">
    <text evidence="2">Belongs to the UPF0718 family.</text>
</comment>
<dbReference type="EMBL" id="BQXS01002268">
    <property type="protein sequence ID" value="GKT31834.1"/>
    <property type="molecule type" value="Genomic_DNA"/>
</dbReference>
<evidence type="ECO:0000313" key="9">
    <source>
        <dbReference type="Proteomes" id="UP001057375"/>
    </source>
</evidence>
<sequence>MTVGFLNAKVPFGSVMSFLISSPLLNPIIVAMLAATVGVQNAAIYFAFSFTLSVIFGYILQKFGFAKHVKSVKVSGGAHSVNNGIDTRKALSISKKAKLSLKAGWDSLVPILPYLFIGVTVGAAIYGYLPKGETIAKYAGDGNFFAVPIASVVGIPLYIRAETAIPIAMSLISKGVGMGTAIALIIGGAGMAIPEMTMLAKIFKRKLLLSFIGVIFLVAVITGYAFNIIM</sequence>
<feature type="transmembrane region" description="Helical" evidence="7">
    <location>
        <begin position="165"/>
        <end position="186"/>
    </location>
</feature>
<name>A0ABQ5KH49_9EUKA</name>
<organism evidence="8 9">
    <name type="scientific">Aduncisulcus paluster</name>
    <dbReference type="NCBI Taxonomy" id="2918883"/>
    <lineage>
        <taxon>Eukaryota</taxon>
        <taxon>Metamonada</taxon>
        <taxon>Carpediemonas-like organisms</taxon>
        <taxon>Aduncisulcus</taxon>
    </lineage>
</organism>
<keyword evidence="4 7" id="KW-0812">Transmembrane</keyword>